<dbReference type="PANTHER" id="PTHR43045:SF1">
    <property type="entry name" value="SHIKIMATE TRANSPORTER"/>
    <property type="match status" value="1"/>
</dbReference>
<evidence type="ECO:0000256" key="2">
    <source>
        <dbReference type="ARBA" id="ARBA00022448"/>
    </source>
</evidence>
<dbReference type="CDD" id="cd17369">
    <property type="entry name" value="MFS_ShiA_like"/>
    <property type="match status" value="1"/>
</dbReference>
<gene>
    <name evidence="9" type="ORF">J2S64_002230</name>
</gene>
<dbReference type="PROSITE" id="PS50850">
    <property type="entry name" value="MFS"/>
    <property type="match status" value="1"/>
</dbReference>
<evidence type="ECO:0000256" key="6">
    <source>
        <dbReference type="ARBA" id="ARBA00023136"/>
    </source>
</evidence>
<dbReference type="RefSeq" id="WP_310290419.1">
    <property type="nucleotide sequence ID" value="NZ_BAAAWO010000001.1"/>
</dbReference>
<evidence type="ECO:0000313" key="10">
    <source>
        <dbReference type="Proteomes" id="UP001183817"/>
    </source>
</evidence>
<keyword evidence="2" id="KW-0813">Transport</keyword>
<evidence type="ECO:0000313" key="9">
    <source>
        <dbReference type="EMBL" id="MDR7358539.1"/>
    </source>
</evidence>
<keyword evidence="4 7" id="KW-0812">Transmembrane</keyword>
<dbReference type="Proteomes" id="UP001183817">
    <property type="component" value="Unassembled WGS sequence"/>
</dbReference>
<evidence type="ECO:0000256" key="4">
    <source>
        <dbReference type="ARBA" id="ARBA00022692"/>
    </source>
</evidence>
<evidence type="ECO:0000259" key="8">
    <source>
        <dbReference type="PROSITE" id="PS50850"/>
    </source>
</evidence>
<feature type="transmembrane region" description="Helical" evidence="7">
    <location>
        <begin position="277"/>
        <end position="299"/>
    </location>
</feature>
<feature type="transmembrane region" description="Helical" evidence="7">
    <location>
        <begin position="306"/>
        <end position="326"/>
    </location>
</feature>
<feature type="transmembrane region" description="Helical" evidence="7">
    <location>
        <begin position="237"/>
        <end position="257"/>
    </location>
</feature>
<feature type="transmembrane region" description="Helical" evidence="7">
    <location>
        <begin position="112"/>
        <end position="131"/>
    </location>
</feature>
<dbReference type="InterPro" id="IPR020846">
    <property type="entry name" value="MFS_dom"/>
</dbReference>
<reference evidence="9 10" key="1">
    <citation type="submission" date="2023-07" db="EMBL/GenBank/DDBJ databases">
        <title>Sequencing the genomes of 1000 actinobacteria strains.</title>
        <authorList>
            <person name="Klenk H.-P."/>
        </authorList>
    </citation>
    <scope>NUCLEOTIDE SEQUENCE [LARGE SCALE GENOMIC DNA]</scope>
    <source>
        <strain evidence="9 10">DSM 20167</strain>
    </source>
</reference>
<comment type="subcellular location">
    <subcellularLocation>
        <location evidence="1">Cell membrane</location>
        <topology evidence="1">Multi-pass membrane protein</topology>
    </subcellularLocation>
</comment>
<evidence type="ECO:0000256" key="1">
    <source>
        <dbReference type="ARBA" id="ARBA00004651"/>
    </source>
</evidence>
<dbReference type="InterPro" id="IPR011701">
    <property type="entry name" value="MFS"/>
</dbReference>
<keyword evidence="3" id="KW-1003">Cell membrane</keyword>
<feature type="transmembrane region" description="Helical" evidence="7">
    <location>
        <begin position="399"/>
        <end position="420"/>
    </location>
</feature>
<dbReference type="EMBL" id="JAVDYI010000001">
    <property type="protein sequence ID" value="MDR7358539.1"/>
    <property type="molecule type" value="Genomic_DNA"/>
</dbReference>
<dbReference type="InterPro" id="IPR036259">
    <property type="entry name" value="MFS_trans_sf"/>
</dbReference>
<feature type="transmembrane region" description="Helical" evidence="7">
    <location>
        <begin position="88"/>
        <end position="106"/>
    </location>
</feature>
<keyword evidence="10" id="KW-1185">Reference proteome</keyword>
<dbReference type="PANTHER" id="PTHR43045">
    <property type="entry name" value="SHIKIMATE TRANSPORTER"/>
    <property type="match status" value="1"/>
</dbReference>
<protein>
    <submittedName>
        <fullName evidence="9">Metabolite-proton symporter</fullName>
    </submittedName>
</protein>
<evidence type="ECO:0000256" key="7">
    <source>
        <dbReference type="SAM" id="Phobius"/>
    </source>
</evidence>
<comment type="caution">
    <text evidence="9">The sequence shown here is derived from an EMBL/GenBank/DDBJ whole genome shotgun (WGS) entry which is preliminary data.</text>
</comment>
<name>A0ABU2BIR0_9MICC</name>
<evidence type="ECO:0000256" key="3">
    <source>
        <dbReference type="ARBA" id="ARBA00022475"/>
    </source>
</evidence>
<feature type="transmembrane region" description="Helical" evidence="7">
    <location>
        <begin position="191"/>
        <end position="210"/>
    </location>
</feature>
<dbReference type="Pfam" id="PF07690">
    <property type="entry name" value="MFS_1"/>
    <property type="match status" value="1"/>
</dbReference>
<keyword evidence="5 7" id="KW-1133">Transmembrane helix</keyword>
<dbReference type="SUPFAM" id="SSF103473">
    <property type="entry name" value="MFS general substrate transporter"/>
    <property type="match status" value="1"/>
</dbReference>
<keyword evidence="6 7" id="KW-0472">Membrane</keyword>
<feature type="transmembrane region" description="Helical" evidence="7">
    <location>
        <begin position="52"/>
        <end position="76"/>
    </location>
</feature>
<feature type="transmembrane region" description="Helical" evidence="7">
    <location>
        <begin position="332"/>
        <end position="360"/>
    </location>
</feature>
<accession>A0ABU2BIR0</accession>
<dbReference type="Gene3D" id="1.20.1250.20">
    <property type="entry name" value="MFS general substrate transporter like domains"/>
    <property type="match status" value="2"/>
</dbReference>
<feature type="domain" description="Major facilitator superfamily (MFS) profile" evidence="8">
    <location>
        <begin position="15"/>
        <end position="425"/>
    </location>
</feature>
<feature type="transmembrane region" description="Helical" evidence="7">
    <location>
        <begin position="152"/>
        <end position="176"/>
    </location>
</feature>
<proteinExistence type="predicted"/>
<feature type="transmembrane region" description="Helical" evidence="7">
    <location>
        <begin position="372"/>
        <end position="393"/>
    </location>
</feature>
<organism evidence="9 10">
    <name type="scientific">Paeniglutamicibacter sulfureus</name>
    <dbReference type="NCBI Taxonomy" id="43666"/>
    <lineage>
        <taxon>Bacteria</taxon>
        <taxon>Bacillati</taxon>
        <taxon>Actinomycetota</taxon>
        <taxon>Actinomycetes</taxon>
        <taxon>Micrococcales</taxon>
        <taxon>Micrococcaceae</taxon>
        <taxon>Paeniglutamicibacter</taxon>
    </lineage>
</organism>
<evidence type="ECO:0000256" key="5">
    <source>
        <dbReference type="ARBA" id="ARBA00022989"/>
    </source>
</evidence>
<sequence length="440" mass="47478">MPNVAQTHRHPARRVAAASMIGTTIEWYDYYIFGTAAVLVLNDQFFPQLSPAAGTLAALATFAVAFIARPFGGILFGHFGDKVSRKTILVWSLILMGVSTFLVGFLPNYDAIGIWAPILLVVLRFLQGLAVGGEWGGAVLMALEHAPKNKKAFYASWTQSGVPAALVLSSTIFLLMQQMDEASFHAWGWRVPFWISALLILVGLFIRLRITESPEFLKMKSEKREVRVPLFELLRTAWWPLILGTLTLASPNIIFYISSVYLLSYGPAHVGLNRESVFIALIIAASIQVFTIPLVAMLADRIGKKTVMLAGAALVALLIYPVFWLVNTGEPMGALAAMILALPIAHATAYSAVASFIPELFRTEVRFTGSSLAYQLGGIITSAPAPFIAAYLMQNTGSSTAVATYIAVAAAIGFVAIALARRAKDPRSPQEADAVSVSAG</sequence>